<gene>
    <name evidence="3" type="ORF">FALBO_16614</name>
</gene>
<accession>A0A8H4KFY8</accession>
<evidence type="ECO:0000256" key="2">
    <source>
        <dbReference type="SAM" id="Phobius"/>
    </source>
</evidence>
<name>A0A8H4KFY8_9HYPO</name>
<feature type="transmembrane region" description="Helical" evidence="2">
    <location>
        <begin position="63"/>
        <end position="80"/>
    </location>
</feature>
<feature type="region of interest" description="Disordered" evidence="1">
    <location>
        <begin position="28"/>
        <end position="60"/>
    </location>
</feature>
<feature type="compositionally biased region" description="Basic and acidic residues" evidence="1">
    <location>
        <begin position="38"/>
        <end position="55"/>
    </location>
</feature>
<evidence type="ECO:0000313" key="4">
    <source>
        <dbReference type="Proteomes" id="UP000554235"/>
    </source>
</evidence>
<proteinExistence type="predicted"/>
<organism evidence="3 4">
    <name type="scientific">Fusarium albosuccineum</name>
    <dbReference type="NCBI Taxonomy" id="1237068"/>
    <lineage>
        <taxon>Eukaryota</taxon>
        <taxon>Fungi</taxon>
        <taxon>Dikarya</taxon>
        <taxon>Ascomycota</taxon>
        <taxon>Pezizomycotina</taxon>
        <taxon>Sordariomycetes</taxon>
        <taxon>Hypocreomycetidae</taxon>
        <taxon>Hypocreales</taxon>
        <taxon>Nectriaceae</taxon>
        <taxon>Fusarium</taxon>
        <taxon>Fusarium decemcellulare species complex</taxon>
    </lineage>
</organism>
<comment type="caution">
    <text evidence="3">The sequence shown here is derived from an EMBL/GenBank/DDBJ whole genome shotgun (WGS) entry which is preliminary data.</text>
</comment>
<dbReference type="OrthoDB" id="5090798at2759"/>
<reference evidence="3 4" key="1">
    <citation type="submission" date="2020-01" db="EMBL/GenBank/DDBJ databases">
        <title>Identification and distribution of gene clusters putatively required for synthesis of sphingolipid metabolism inhibitors in phylogenetically diverse species of the filamentous fungus Fusarium.</title>
        <authorList>
            <person name="Kim H.-S."/>
            <person name="Busman M."/>
            <person name="Brown D.W."/>
            <person name="Divon H."/>
            <person name="Uhlig S."/>
            <person name="Proctor R.H."/>
        </authorList>
    </citation>
    <scope>NUCLEOTIDE SEQUENCE [LARGE SCALE GENOMIC DNA]</scope>
    <source>
        <strain evidence="3 4">NRRL 20459</strain>
    </source>
</reference>
<keyword evidence="2" id="KW-0472">Membrane</keyword>
<dbReference type="Proteomes" id="UP000554235">
    <property type="component" value="Unassembled WGS sequence"/>
</dbReference>
<dbReference type="AlphaFoldDB" id="A0A8H4KFY8"/>
<keyword evidence="4" id="KW-1185">Reference proteome</keyword>
<keyword evidence="2" id="KW-0812">Transmembrane</keyword>
<protein>
    <submittedName>
        <fullName evidence="3">Uncharacterized protein</fullName>
    </submittedName>
</protein>
<evidence type="ECO:0000313" key="3">
    <source>
        <dbReference type="EMBL" id="KAF4449697.1"/>
    </source>
</evidence>
<dbReference type="EMBL" id="JAADYS010003190">
    <property type="protein sequence ID" value="KAF4449697.1"/>
    <property type="molecule type" value="Genomic_DNA"/>
</dbReference>
<keyword evidence="2" id="KW-1133">Transmembrane helix</keyword>
<evidence type="ECO:0000256" key="1">
    <source>
        <dbReference type="SAM" id="MobiDB-lite"/>
    </source>
</evidence>
<sequence length="102" mass="11020">MSAAISARFVRPSIALRPAIAGRAPAVQRGLQLSSPTRHSEQNPRSKLSSEEPMSKKSQNQSYMIGGVGLALGLSFFYLMSRPDHAKDQPIEGVKTKIASPK</sequence>